<sequence>MKFYQAAYRNLITEWFGERVPIATGLTRDSVNSSWQWTNGAALNYTNWAPGQPANIGDCMMVNPNGAWSTYICYSFQRIACPCEADAYPLP</sequence>
<dbReference type="WBParaSite" id="ASIM_0001959001-mRNA-1">
    <property type="protein sequence ID" value="ASIM_0001959001-mRNA-1"/>
    <property type="gene ID" value="ASIM_0001959001"/>
</dbReference>
<dbReference type="SUPFAM" id="SSF56436">
    <property type="entry name" value="C-type lectin-like"/>
    <property type="match status" value="1"/>
</dbReference>
<dbReference type="InterPro" id="IPR001304">
    <property type="entry name" value="C-type_lectin-like"/>
</dbReference>
<reference evidence="2 3" key="2">
    <citation type="submission" date="2018-11" db="EMBL/GenBank/DDBJ databases">
        <authorList>
            <consortium name="Pathogen Informatics"/>
        </authorList>
    </citation>
    <scope>NUCLEOTIDE SEQUENCE [LARGE SCALE GENOMIC DNA]</scope>
</reference>
<name>A0A0M3KF31_ANISI</name>
<dbReference type="OrthoDB" id="7357196at2759"/>
<organism evidence="4">
    <name type="scientific">Anisakis simplex</name>
    <name type="common">Herring worm</name>
    <dbReference type="NCBI Taxonomy" id="6269"/>
    <lineage>
        <taxon>Eukaryota</taxon>
        <taxon>Metazoa</taxon>
        <taxon>Ecdysozoa</taxon>
        <taxon>Nematoda</taxon>
        <taxon>Chromadorea</taxon>
        <taxon>Rhabditida</taxon>
        <taxon>Spirurina</taxon>
        <taxon>Ascaridomorpha</taxon>
        <taxon>Ascaridoidea</taxon>
        <taxon>Anisakidae</taxon>
        <taxon>Anisakis</taxon>
        <taxon>Anisakis simplex complex</taxon>
    </lineage>
</organism>
<evidence type="ECO:0000313" key="4">
    <source>
        <dbReference type="WBParaSite" id="ASIM_0001959001-mRNA-1"/>
    </source>
</evidence>
<dbReference type="Pfam" id="PF00059">
    <property type="entry name" value="Lectin_C"/>
    <property type="match status" value="1"/>
</dbReference>
<dbReference type="AlphaFoldDB" id="A0A0M3KF31"/>
<keyword evidence="3" id="KW-1185">Reference proteome</keyword>
<protein>
    <submittedName>
        <fullName evidence="4">C-type lectin domain-containing protein</fullName>
    </submittedName>
</protein>
<gene>
    <name evidence="2" type="ORF">ASIM_LOCUS18979</name>
</gene>
<evidence type="ECO:0000313" key="2">
    <source>
        <dbReference type="EMBL" id="VDK66907.1"/>
    </source>
</evidence>
<dbReference type="EMBL" id="UYRR01036395">
    <property type="protein sequence ID" value="VDK66907.1"/>
    <property type="molecule type" value="Genomic_DNA"/>
</dbReference>
<dbReference type="Gene3D" id="3.10.100.10">
    <property type="entry name" value="Mannose-Binding Protein A, subunit A"/>
    <property type="match status" value="1"/>
</dbReference>
<evidence type="ECO:0000259" key="1">
    <source>
        <dbReference type="PROSITE" id="PS50041"/>
    </source>
</evidence>
<reference evidence="4" key="1">
    <citation type="submission" date="2017-02" db="UniProtKB">
        <authorList>
            <consortium name="WormBaseParasite"/>
        </authorList>
    </citation>
    <scope>IDENTIFICATION</scope>
</reference>
<dbReference type="PROSITE" id="PS50041">
    <property type="entry name" value="C_TYPE_LECTIN_2"/>
    <property type="match status" value="1"/>
</dbReference>
<dbReference type="Proteomes" id="UP000267096">
    <property type="component" value="Unassembled WGS sequence"/>
</dbReference>
<dbReference type="InterPro" id="IPR016186">
    <property type="entry name" value="C-type_lectin-like/link_sf"/>
</dbReference>
<accession>A0A0M3KF31</accession>
<dbReference type="InterPro" id="IPR016187">
    <property type="entry name" value="CTDL_fold"/>
</dbReference>
<feature type="domain" description="C-type lectin" evidence="1">
    <location>
        <begin position="25"/>
        <end position="82"/>
    </location>
</feature>
<evidence type="ECO:0000313" key="3">
    <source>
        <dbReference type="Proteomes" id="UP000267096"/>
    </source>
</evidence>
<dbReference type="CDD" id="cd00037">
    <property type="entry name" value="CLECT"/>
    <property type="match status" value="1"/>
</dbReference>
<proteinExistence type="predicted"/>